<feature type="domain" description="Rhodopsin" evidence="7">
    <location>
        <begin position="35"/>
        <end position="277"/>
    </location>
</feature>
<dbReference type="PANTHER" id="PTHR33048">
    <property type="entry name" value="PTH11-LIKE INTEGRAL MEMBRANE PROTEIN (AFU_ORTHOLOGUE AFUA_5G11245)"/>
    <property type="match status" value="1"/>
</dbReference>
<keyword evidence="4 6" id="KW-0472">Membrane</keyword>
<evidence type="ECO:0000259" key="7">
    <source>
        <dbReference type="Pfam" id="PF20684"/>
    </source>
</evidence>
<keyword evidence="2 6" id="KW-0812">Transmembrane</keyword>
<protein>
    <recommendedName>
        <fullName evidence="7">Rhodopsin domain-containing protein</fullName>
    </recommendedName>
</protein>
<feature type="transmembrane region" description="Helical" evidence="6">
    <location>
        <begin position="125"/>
        <end position="146"/>
    </location>
</feature>
<evidence type="ECO:0000256" key="6">
    <source>
        <dbReference type="SAM" id="Phobius"/>
    </source>
</evidence>
<dbReference type="OrthoDB" id="3934549at2759"/>
<sequence length="328" mass="36566">MAPESLQLPTSAFVSPRLRIAMTIMFVFVAVIYSLRIFARVRPAWKLGSADYSMTVAMILTATSYIIIMSDPVLSHSSVSNESVLGGLNQFETISAILGALWIWSITFIKISIVLMFLNMWNSMLWRMLIYVMIIINLFAAVAYSAESRLECKDKGDEKEKKGYCWLTSNHNQVLLFTSALFAFTNVTTAILPLICVTKIQRPLREKIIITLLMVLGLVASACGVVKAVLVYAMIQADGLASYGLSAGNQDIIAIWTYSEIFIGITVGNVPYLKPLFGNIFHSTGRLEQQPLPTSQTAYRPTSVFQHHDNYDDVDLSSKSYRKSSIEN</sequence>
<evidence type="ECO:0000313" key="8">
    <source>
        <dbReference type="EMBL" id="KAF2667589.1"/>
    </source>
</evidence>
<organism evidence="8 9">
    <name type="scientific">Microthyrium microscopicum</name>
    <dbReference type="NCBI Taxonomy" id="703497"/>
    <lineage>
        <taxon>Eukaryota</taxon>
        <taxon>Fungi</taxon>
        <taxon>Dikarya</taxon>
        <taxon>Ascomycota</taxon>
        <taxon>Pezizomycotina</taxon>
        <taxon>Dothideomycetes</taxon>
        <taxon>Dothideomycetes incertae sedis</taxon>
        <taxon>Microthyriales</taxon>
        <taxon>Microthyriaceae</taxon>
        <taxon>Microthyrium</taxon>
    </lineage>
</organism>
<evidence type="ECO:0000256" key="1">
    <source>
        <dbReference type="ARBA" id="ARBA00004141"/>
    </source>
</evidence>
<feature type="transmembrane region" description="Helical" evidence="6">
    <location>
        <begin position="51"/>
        <end position="74"/>
    </location>
</feature>
<evidence type="ECO:0000256" key="3">
    <source>
        <dbReference type="ARBA" id="ARBA00022989"/>
    </source>
</evidence>
<keyword evidence="9" id="KW-1185">Reference proteome</keyword>
<dbReference type="Proteomes" id="UP000799302">
    <property type="component" value="Unassembled WGS sequence"/>
</dbReference>
<evidence type="ECO:0000256" key="4">
    <source>
        <dbReference type="ARBA" id="ARBA00023136"/>
    </source>
</evidence>
<dbReference type="PANTHER" id="PTHR33048:SF129">
    <property type="entry name" value="INTEGRAL MEMBRANE PROTEIN-RELATED"/>
    <property type="match status" value="1"/>
</dbReference>
<accession>A0A6A6U5M2</accession>
<comment type="subcellular location">
    <subcellularLocation>
        <location evidence="1">Membrane</location>
        <topology evidence="1">Multi-pass membrane protein</topology>
    </subcellularLocation>
</comment>
<dbReference type="EMBL" id="MU004237">
    <property type="protein sequence ID" value="KAF2667589.1"/>
    <property type="molecule type" value="Genomic_DNA"/>
</dbReference>
<dbReference type="InterPro" id="IPR049326">
    <property type="entry name" value="Rhodopsin_dom_fungi"/>
</dbReference>
<dbReference type="InterPro" id="IPR052337">
    <property type="entry name" value="SAT4-like"/>
</dbReference>
<feature type="transmembrane region" description="Helical" evidence="6">
    <location>
        <begin position="94"/>
        <end position="118"/>
    </location>
</feature>
<keyword evidence="3 6" id="KW-1133">Transmembrane helix</keyword>
<evidence type="ECO:0000313" key="9">
    <source>
        <dbReference type="Proteomes" id="UP000799302"/>
    </source>
</evidence>
<dbReference type="Pfam" id="PF20684">
    <property type="entry name" value="Fung_rhodopsin"/>
    <property type="match status" value="1"/>
</dbReference>
<dbReference type="GO" id="GO:0016020">
    <property type="term" value="C:membrane"/>
    <property type="evidence" value="ECO:0007669"/>
    <property type="project" value="UniProtKB-SubCell"/>
</dbReference>
<evidence type="ECO:0000256" key="2">
    <source>
        <dbReference type="ARBA" id="ARBA00022692"/>
    </source>
</evidence>
<name>A0A6A6U5M2_9PEZI</name>
<feature type="transmembrane region" description="Helical" evidence="6">
    <location>
        <begin position="174"/>
        <end position="196"/>
    </location>
</feature>
<dbReference type="AlphaFoldDB" id="A0A6A6U5M2"/>
<evidence type="ECO:0000256" key="5">
    <source>
        <dbReference type="ARBA" id="ARBA00038359"/>
    </source>
</evidence>
<reference evidence="8" key="1">
    <citation type="journal article" date="2020" name="Stud. Mycol.">
        <title>101 Dothideomycetes genomes: a test case for predicting lifestyles and emergence of pathogens.</title>
        <authorList>
            <person name="Haridas S."/>
            <person name="Albert R."/>
            <person name="Binder M."/>
            <person name="Bloem J."/>
            <person name="Labutti K."/>
            <person name="Salamov A."/>
            <person name="Andreopoulos B."/>
            <person name="Baker S."/>
            <person name="Barry K."/>
            <person name="Bills G."/>
            <person name="Bluhm B."/>
            <person name="Cannon C."/>
            <person name="Castanera R."/>
            <person name="Culley D."/>
            <person name="Daum C."/>
            <person name="Ezra D."/>
            <person name="Gonzalez J."/>
            <person name="Henrissat B."/>
            <person name="Kuo A."/>
            <person name="Liang C."/>
            <person name="Lipzen A."/>
            <person name="Lutzoni F."/>
            <person name="Magnuson J."/>
            <person name="Mondo S."/>
            <person name="Nolan M."/>
            <person name="Ohm R."/>
            <person name="Pangilinan J."/>
            <person name="Park H.-J."/>
            <person name="Ramirez L."/>
            <person name="Alfaro M."/>
            <person name="Sun H."/>
            <person name="Tritt A."/>
            <person name="Yoshinaga Y."/>
            <person name="Zwiers L.-H."/>
            <person name="Turgeon B."/>
            <person name="Goodwin S."/>
            <person name="Spatafora J."/>
            <person name="Crous P."/>
            <person name="Grigoriev I."/>
        </authorList>
    </citation>
    <scope>NUCLEOTIDE SEQUENCE</scope>
    <source>
        <strain evidence="8">CBS 115976</strain>
    </source>
</reference>
<proteinExistence type="inferred from homology"/>
<gene>
    <name evidence="8" type="ORF">BT63DRAFT_480534</name>
</gene>
<feature type="transmembrane region" description="Helical" evidence="6">
    <location>
        <begin position="20"/>
        <end position="39"/>
    </location>
</feature>
<feature type="transmembrane region" description="Helical" evidence="6">
    <location>
        <begin position="208"/>
        <end position="235"/>
    </location>
</feature>
<feature type="transmembrane region" description="Helical" evidence="6">
    <location>
        <begin position="255"/>
        <end position="273"/>
    </location>
</feature>
<comment type="similarity">
    <text evidence="5">Belongs to the SAT4 family.</text>
</comment>